<evidence type="ECO:0000313" key="8">
    <source>
        <dbReference type="EMBL" id="CAD8465589.1"/>
    </source>
</evidence>
<dbReference type="GO" id="GO:0006417">
    <property type="term" value="P:regulation of translation"/>
    <property type="evidence" value="ECO:0007669"/>
    <property type="project" value="UniProtKB-KW"/>
</dbReference>
<dbReference type="InterPro" id="IPR023398">
    <property type="entry name" value="TIF_eIF4e-like"/>
</dbReference>
<dbReference type="GO" id="GO:0003743">
    <property type="term" value="F:translation initiation factor activity"/>
    <property type="evidence" value="ECO:0007669"/>
    <property type="project" value="UniProtKB-KW"/>
</dbReference>
<dbReference type="GO" id="GO:0016281">
    <property type="term" value="C:eukaryotic translation initiation factor 4F complex"/>
    <property type="evidence" value="ECO:0007669"/>
    <property type="project" value="TreeGrafter"/>
</dbReference>
<keyword evidence="4 6" id="KW-0694">RNA-binding</keyword>
<evidence type="ECO:0000256" key="4">
    <source>
        <dbReference type="ARBA" id="ARBA00022884"/>
    </source>
</evidence>
<dbReference type="Gene3D" id="3.30.760.10">
    <property type="entry name" value="RNA Cap, Translation Initiation Factor Eif4e"/>
    <property type="match status" value="1"/>
</dbReference>
<dbReference type="PANTHER" id="PTHR11960">
    <property type="entry name" value="EUKARYOTIC TRANSLATION INITIATION FACTOR 4E RELATED"/>
    <property type="match status" value="1"/>
</dbReference>
<feature type="region of interest" description="Disordered" evidence="7">
    <location>
        <begin position="1"/>
        <end position="20"/>
    </location>
</feature>
<protein>
    <submittedName>
        <fullName evidence="8">Uncharacterized protein</fullName>
    </submittedName>
</protein>
<dbReference type="EMBL" id="HBEO01000313">
    <property type="protein sequence ID" value="CAD8465589.1"/>
    <property type="molecule type" value="Transcribed_RNA"/>
</dbReference>
<keyword evidence="5 6" id="KW-0648">Protein biosynthesis</keyword>
<reference evidence="8" key="1">
    <citation type="submission" date="2021-01" db="EMBL/GenBank/DDBJ databases">
        <authorList>
            <person name="Corre E."/>
            <person name="Pelletier E."/>
            <person name="Niang G."/>
            <person name="Scheremetjew M."/>
            <person name="Finn R."/>
            <person name="Kale V."/>
            <person name="Holt S."/>
            <person name="Cochrane G."/>
            <person name="Meng A."/>
            <person name="Brown T."/>
            <person name="Cohen L."/>
        </authorList>
    </citation>
    <scope>NUCLEOTIDE SEQUENCE</scope>
    <source>
        <strain evidence="8">CCMP325</strain>
    </source>
</reference>
<gene>
    <name evidence="8" type="ORF">HPHI1048_LOCUS227</name>
</gene>
<comment type="similarity">
    <text evidence="1 6">Belongs to the eukaryotic initiation factor 4E family.</text>
</comment>
<evidence type="ECO:0000256" key="2">
    <source>
        <dbReference type="ARBA" id="ARBA00022540"/>
    </source>
</evidence>
<evidence type="ECO:0000256" key="3">
    <source>
        <dbReference type="ARBA" id="ARBA00022845"/>
    </source>
</evidence>
<dbReference type="GO" id="GO:0000340">
    <property type="term" value="F:RNA 7-methylguanosine cap binding"/>
    <property type="evidence" value="ECO:0007669"/>
    <property type="project" value="TreeGrafter"/>
</dbReference>
<dbReference type="Pfam" id="PF01652">
    <property type="entry name" value="IF4E"/>
    <property type="match status" value="1"/>
</dbReference>
<keyword evidence="2 6" id="KW-0396">Initiation factor</keyword>
<dbReference type="AlphaFoldDB" id="A0A7S0DV03"/>
<evidence type="ECO:0000256" key="6">
    <source>
        <dbReference type="RuleBase" id="RU004374"/>
    </source>
</evidence>
<sequence length="217" mass="24476">MSERSEAQNDKDQAATPSSELTVKHPLQNAWVLWFDNPVKRLGAKDWSSNLKKVATFDVVEDFWGIFNNIRPPSRLNPGSNYHLFKLGIEPTWEHSTNMNGGKWTYSIPKKDGKKLIDDMWLYTVLAMIGENFDAGDELCGAVISLRKAGDRVAVWTKSADDEKSCREIGQQFKAAIAECLGTEVPEDSIEYHVHNDALQSIKNKNDGSKKEAKYKI</sequence>
<feature type="compositionally biased region" description="Basic and acidic residues" evidence="7">
    <location>
        <begin position="1"/>
        <end position="13"/>
    </location>
</feature>
<accession>A0A7S0DV03</accession>
<evidence type="ECO:0000256" key="5">
    <source>
        <dbReference type="ARBA" id="ARBA00022917"/>
    </source>
</evidence>
<organism evidence="8">
    <name type="scientific">Hanusia phi</name>
    <dbReference type="NCBI Taxonomy" id="3032"/>
    <lineage>
        <taxon>Eukaryota</taxon>
        <taxon>Cryptophyceae</taxon>
        <taxon>Pyrenomonadales</taxon>
        <taxon>Geminigeraceae</taxon>
        <taxon>Hanusia</taxon>
    </lineage>
</organism>
<dbReference type="PANTHER" id="PTHR11960:SF8">
    <property type="entry name" value="EUKARYOTIC TRANSLATION INITIATION FACTOR 4E1-RELATED"/>
    <property type="match status" value="1"/>
</dbReference>
<evidence type="ECO:0000256" key="7">
    <source>
        <dbReference type="SAM" id="MobiDB-lite"/>
    </source>
</evidence>
<proteinExistence type="inferred from homology"/>
<keyword evidence="3" id="KW-0810">Translation regulation</keyword>
<evidence type="ECO:0000256" key="1">
    <source>
        <dbReference type="ARBA" id="ARBA00009860"/>
    </source>
</evidence>
<dbReference type="InterPro" id="IPR001040">
    <property type="entry name" value="TIF_eIF_4E"/>
</dbReference>
<dbReference type="SUPFAM" id="SSF55418">
    <property type="entry name" value="eIF4e-like"/>
    <property type="match status" value="1"/>
</dbReference>
<name>A0A7S0DV03_9CRYP</name>